<sequence>MKLKLSMPTYTWICYAIGFVFIISGMMKLVDSDFRGMFASMGLPFPEATLFLVAVVELGCGILIAGRLYIHLAVPPLLLIMLGALYFSKLPTLFNEGVLSFAFAARLDIVMLILLLLVWQHVRGKIVL</sequence>
<accession>W9AQB8</accession>
<evidence type="ECO:0000256" key="1">
    <source>
        <dbReference type="ARBA" id="ARBA00004141"/>
    </source>
</evidence>
<evidence type="ECO:0000256" key="4">
    <source>
        <dbReference type="ARBA" id="ARBA00023136"/>
    </source>
</evidence>
<dbReference type="InterPro" id="IPR032808">
    <property type="entry name" value="DoxX"/>
</dbReference>
<evidence type="ECO:0000313" key="7">
    <source>
        <dbReference type="EMBL" id="GAQ17920.1"/>
    </source>
</evidence>
<reference evidence="6 8" key="2">
    <citation type="submission" date="2014-03" db="EMBL/GenBank/DDBJ databases">
        <authorList>
            <person name="Urmite Genomes U."/>
        </authorList>
    </citation>
    <scope>NUCLEOTIDE SEQUENCE [LARGE SCALE GENOMIC DNA]</scope>
    <source>
        <strain evidence="6 8">S1</strain>
    </source>
</reference>
<keyword evidence="4 5" id="KW-0472">Membrane</keyword>
<feature type="transmembrane region" description="Helical" evidence="5">
    <location>
        <begin position="99"/>
        <end position="119"/>
    </location>
</feature>
<evidence type="ECO:0000313" key="8">
    <source>
        <dbReference type="Proteomes" id="UP000028863"/>
    </source>
</evidence>
<reference evidence="7 9" key="4">
    <citation type="journal article" date="2016" name="Genome Announc.">
        <title>Draft Genome Sequence of Oceanobacillus picturae Heshi-B3, Isolated from Fermented Rice Bran in a Traditional Japanese Seafood Dish.</title>
        <authorList>
            <person name="Akuzawa S."/>
            <person name="Nagaoka J."/>
            <person name="Kanekatsu M."/>
            <person name="Kanesaki Y."/>
            <person name="Suzuki T."/>
        </authorList>
    </citation>
    <scope>NUCLEOTIDE SEQUENCE [LARGE SCALE GENOMIC DNA]</scope>
    <source>
        <strain evidence="7 9">Heshi-B3</strain>
    </source>
</reference>
<name>W9AQB8_9BACI</name>
<feature type="transmembrane region" description="Helical" evidence="5">
    <location>
        <begin position="36"/>
        <end position="56"/>
    </location>
</feature>
<dbReference type="Pfam" id="PF07681">
    <property type="entry name" value="DoxX"/>
    <property type="match status" value="1"/>
</dbReference>
<protein>
    <submittedName>
        <fullName evidence="6 7">DoxX</fullName>
    </submittedName>
</protein>
<evidence type="ECO:0000313" key="6">
    <source>
        <dbReference type="EMBL" id="CDO04821.1"/>
    </source>
</evidence>
<dbReference type="Proteomes" id="UP000028863">
    <property type="component" value="Unassembled WGS sequence"/>
</dbReference>
<dbReference type="STRING" id="171693.BN988_03388"/>
<feature type="transmembrane region" description="Helical" evidence="5">
    <location>
        <begin position="12"/>
        <end position="30"/>
    </location>
</feature>
<gene>
    <name evidence="6" type="ORF">BN988_03388</name>
    <name evidence="7" type="ORF">OPHB3_1857</name>
</gene>
<comment type="subcellular location">
    <subcellularLocation>
        <location evidence="1">Membrane</location>
        <topology evidence="1">Multi-pass membrane protein</topology>
    </subcellularLocation>
</comment>
<comment type="caution">
    <text evidence="6">The sequence shown here is derived from an EMBL/GenBank/DDBJ whole genome shotgun (WGS) entry which is preliminary data.</text>
</comment>
<keyword evidence="3 5" id="KW-1133">Transmembrane helix</keyword>
<proteinExistence type="predicted"/>
<dbReference type="AlphaFoldDB" id="W9AQB8"/>
<reference evidence="9" key="3">
    <citation type="submission" date="2015-07" db="EMBL/GenBank/DDBJ databases">
        <title>Draft Genome Sequence of Oceanobacillus picturae Heshi-B3 that Was Isolated from Fermented Rice Bran with Aging Salted Mackerel, Which Was Named Heshiko as Traditional Fermented Seafood in Japan.</title>
        <authorList>
            <person name="Akuzawa S."/>
            <person name="Nakagawa J."/>
            <person name="Kanekatsu T."/>
            <person name="Kanesaki Y."/>
            <person name="Suzuki T."/>
        </authorList>
    </citation>
    <scope>NUCLEOTIDE SEQUENCE [LARGE SCALE GENOMIC DNA]</scope>
    <source>
        <strain evidence="9">Heshi-B3</strain>
    </source>
</reference>
<dbReference type="EMBL" id="BBXV01000023">
    <property type="protein sequence ID" value="GAQ17920.1"/>
    <property type="molecule type" value="Genomic_DNA"/>
</dbReference>
<dbReference type="EMBL" id="CCAX010000003">
    <property type="protein sequence ID" value="CDO04821.1"/>
    <property type="molecule type" value="Genomic_DNA"/>
</dbReference>
<evidence type="ECO:0000256" key="2">
    <source>
        <dbReference type="ARBA" id="ARBA00022692"/>
    </source>
</evidence>
<evidence type="ECO:0000256" key="5">
    <source>
        <dbReference type="SAM" id="Phobius"/>
    </source>
</evidence>
<evidence type="ECO:0000313" key="9">
    <source>
        <dbReference type="Proteomes" id="UP000052946"/>
    </source>
</evidence>
<reference evidence="6 8" key="1">
    <citation type="submission" date="2014-03" db="EMBL/GenBank/DDBJ databases">
        <title>Draft genome sequencing of Oceanobacillus picturae strain S1 isolated from human gut.</title>
        <authorList>
            <person name="Croce O."/>
            <person name="Lagier J.C."/>
            <person name="Raoult D."/>
        </authorList>
    </citation>
    <scope>NUCLEOTIDE SEQUENCE [LARGE SCALE GENOMIC DNA]</scope>
    <source>
        <strain evidence="6 8">S1</strain>
    </source>
</reference>
<dbReference type="GO" id="GO:0016020">
    <property type="term" value="C:membrane"/>
    <property type="evidence" value="ECO:0007669"/>
    <property type="project" value="UniProtKB-SubCell"/>
</dbReference>
<keyword evidence="2 5" id="KW-0812">Transmembrane</keyword>
<evidence type="ECO:0000256" key="3">
    <source>
        <dbReference type="ARBA" id="ARBA00022989"/>
    </source>
</evidence>
<dbReference type="RefSeq" id="WP_231495265.1">
    <property type="nucleotide sequence ID" value="NZ_BBXV01000023.1"/>
</dbReference>
<dbReference type="eggNOG" id="ENOG5032XY2">
    <property type="taxonomic scope" value="Bacteria"/>
</dbReference>
<feature type="transmembrane region" description="Helical" evidence="5">
    <location>
        <begin position="68"/>
        <end position="87"/>
    </location>
</feature>
<keyword evidence="8" id="KW-1185">Reference proteome</keyword>
<organism evidence="6 8">
    <name type="scientific">Oceanobacillus picturae</name>
    <dbReference type="NCBI Taxonomy" id="171693"/>
    <lineage>
        <taxon>Bacteria</taxon>
        <taxon>Bacillati</taxon>
        <taxon>Bacillota</taxon>
        <taxon>Bacilli</taxon>
        <taxon>Bacillales</taxon>
        <taxon>Bacillaceae</taxon>
        <taxon>Oceanobacillus</taxon>
    </lineage>
</organism>
<dbReference type="Proteomes" id="UP000052946">
    <property type="component" value="Unassembled WGS sequence"/>
</dbReference>